<feature type="transmembrane region" description="Helical" evidence="6">
    <location>
        <begin position="463"/>
        <end position="484"/>
    </location>
</feature>
<feature type="domain" description="Exoribonuclease phosphorolytic" evidence="7">
    <location>
        <begin position="42"/>
        <end position="170"/>
    </location>
</feature>
<dbReference type="Pfam" id="PF13520">
    <property type="entry name" value="AA_permease_2"/>
    <property type="match status" value="1"/>
</dbReference>
<protein>
    <recommendedName>
        <fullName evidence="7">Exoribonuclease phosphorolytic domain-containing protein</fullName>
    </recommendedName>
</protein>
<comment type="subcellular location">
    <subcellularLocation>
        <location evidence="1">Membrane</location>
        <topology evidence="1">Multi-pass membrane protein</topology>
    </subcellularLocation>
</comment>
<feature type="transmembrane region" description="Helical" evidence="6">
    <location>
        <begin position="490"/>
        <end position="514"/>
    </location>
</feature>
<keyword evidence="3 6" id="KW-1133">Transmembrane helix</keyword>
<feature type="compositionally biased region" description="Basic and acidic residues" evidence="5">
    <location>
        <begin position="1"/>
        <end position="13"/>
    </location>
</feature>
<evidence type="ECO:0000313" key="9">
    <source>
        <dbReference type="Proteomes" id="UP000183567"/>
    </source>
</evidence>
<feature type="transmembrane region" description="Helical" evidence="6">
    <location>
        <begin position="373"/>
        <end position="394"/>
    </location>
</feature>
<sequence>MAQSAGDRRRINGPEESFSPVFDDDEEDIKLKTQRSRAAGDIRPIFLQPGLISQANGSAYIETDKTKIACAVYGPRQTKTTTYSEKGRLNVEVKFTPFSCMRRRAPIRDAEDRSLAVSIHQAIVSSIRLELFPKSTIDVFITIIENDGIEGCITSASVAASTALADAGIEMLGLVSACSAAIVGDEIHLDPSEAEARASSGTVILACIPALDSITSVWQSGHMTADMALKIGLNSNNGFICTTINIRLMPELFHDDDFSPPASFHSSAEHHRLTHVSNDSSDSLRNLELSEGPMSDRARPRSYSIPSFDFQRDLLPLSSSLSEPDTTTFGETGEKDITLLHGIGLIIGSQIGSGIFSSPGVVVANTQSVGASLLVWLVSGLLAWTGASSFAELGSSIPLNGGAQAYLAYAYGPLVAYLFAWTAIAALKPGGGAVISLIFAEYLNRLIWHTTRDQASPDDIPQWAIKLTAVAAVLVVVVICAATRNLGTRAAVVFTAVKIAALVFVIVLGLIQLVRGKASESFSQPLFEDSSHSPSAYSLALYSGLWALDGWDQANYVGGEMKNPARDIPRAIHTSMVVVLILFLLANVSYFVVLDKVTVGLSNTVALDFGRALFGPAGGVVFAVMVAISCFGALNGGTFTSARLICVAGREGYLPAMFGRLNKSRQTPINAILLQAAITIAFIVVGGGFRSLINFSVVASWSFYFLTVLGLVILRVKEPMLERPYKTWIVTPLMFCAVALFLLCMPVLAAPLEAMAVLGFVLAGIPVYYLTNRDQANLPAFLGFFSTCFARIRGQPRAGTGWLAVATEGDEVEMLNNQTSRLSS</sequence>
<proteinExistence type="predicted"/>
<feature type="transmembrane region" description="Helical" evidence="6">
    <location>
        <begin position="571"/>
        <end position="593"/>
    </location>
</feature>
<evidence type="ECO:0000256" key="5">
    <source>
        <dbReference type="SAM" id="MobiDB-lite"/>
    </source>
</evidence>
<dbReference type="EMBL" id="LVVM01005438">
    <property type="protein sequence ID" value="OJA10568.1"/>
    <property type="molecule type" value="Genomic_DNA"/>
</dbReference>
<dbReference type="Gene3D" id="1.20.1740.10">
    <property type="entry name" value="Amino acid/polyamine transporter I"/>
    <property type="match status" value="1"/>
</dbReference>
<keyword evidence="4 6" id="KW-0472">Membrane</keyword>
<evidence type="ECO:0000256" key="3">
    <source>
        <dbReference type="ARBA" id="ARBA00022989"/>
    </source>
</evidence>
<dbReference type="InterPro" id="IPR002293">
    <property type="entry name" value="AA/rel_permease1"/>
</dbReference>
<dbReference type="InterPro" id="IPR036345">
    <property type="entry name" value="ExoRNase_PH_dom2_sf"/>
</dbReference>
<gene>
    <name evidence="8" type="ORF">AZE42_03144</name>
</gene>
<dbReference type="PANTHER" id="PTHR11785:SF512">
    <property type="entry name" value="SOBREMESA, ISOFORM B"/>
    <property type="match status" value="1"/>
</dbReference>
<dbReference type="STRING" id="180088.A0A1J8QB86"/>
<feature type="transmembrane region" description="Helical" evidence="6">
    <location>
        <begin position="728"/>
        <end position="748"/>
    </location>
</feature>
<feature type="transmembrane region" description="Helical" evidence="6">
    <location>
        <begin position="613"/>
        <end position="634"/>
    </location>
</feature>
<dbReference type="Gene3D" id="3.30.230.70">
    <property type="entry name" value="GHMP Kinase, N-terminal domain"/>
    <property type="match status" value="1"/>
</dbReference>
<dbReference type="InterPro" id="IPR027408">
    <property type="entry name" value="PNPase/RNase_PH_dom_sf"/>
</dbReference>
<evidence type="ECO:0000259" key="7">
    <source>
        <dbReference type="Pfam" id="PF01138"/>
    </source>
</evidence>
<keyword evidence="2 6" id="KW-0812">Transmembrane</keyword>
<dbReference type="PANTHER" id="PTHR11785">
    <property type="entry name" value="AMINO ACID TRANSPORTER"/>
    <property type="match status" value="1"/>
</dbReference>
<name>A0A1J8QB86_9AGAM</name>
<feature type="region of interest" description="Disordered" evidence="5">
    <location>
        <begin position="1"/>
        <end position="26"/>
    </location>
</feature>
<keyword evidence="9" id="KW-1185">Reference proteome</keyword>
<feature type="compositionally biased region" description="Polar residues" evidence="5">
    <location>
        <begin position="275"/>
        <end position="284"/>
    </location>
</feature>
<accession>A0A1J8QB86</accession>
<dbReference type="Proteomes" id="UP000183567">
    <property type="component" value="Unassembled WGS sequence"/>
</dbReference>
<reference evidence="8 9" key="1">
    <citation type="submission" date="2016-03" db="EMBL/GenBank/DDBJ databases">
        <title>Comparative genomics of the ectomycorrhizal sister species Rhizopogon vinicolor and Rhizopogon vesiculosus (Basidiomycota: Boletales) reveals a divergence of the mating type B locus.</title>
        <authorList>
            <person name="Mujic A.B."/>
            <person name="Kuo A."/>
            <person name="Tritt A."/>
            <person name="Lipzen A."/>
            <person name="Chen C."/>
            <person name="Johnson J."/>
            <person name="Sharma A."/>
            <person name="Barry K."/>
            <person name="Grigoriev I.V."/>
            <person name="Spatafora J.W."/>
        </authorList>
    </citation>
    <scope>NUCLEOTIDE SEQUENCE [LARGE SCALE GENOMIC DNA]</scope>
    <source>
        <strain evidence="8 9">AM-OR11-056</strain>
    </source>
</reference>
<dbReference type="SUPFAM" id="SSF55666">
    <property type="entry name" value="Ribonuclease PH domain 2-like"/>
    <property type="match status" value="1"/>
</dbReference>
<comment type="caution">
    <text evidence="8">The sequence shown here is derived from an EMBL/GenBank/DDBJ whole genome shotgun (WGS) entry which is preliminary data.</text>
</comment>
<dbReference type="GO" id="GO:0016020">
    <property type="term" value="C:membrane"/>
    <property type="evidence" value="ECO:0007669"/>
    <property type="project" value="UniProtKB-SubCell"/>
</dbReference>
<dbReference type="CDD" id="cd11371">
    <property type="entry name" value="RNase_PH_MTR3"/>
    <property type="match status" value="1"/>
</dbReference>
<feature type="transmembrane region" description="Helical" evidence="6">
    <location>
        <begin position="669"/>
        <end position="689"/>
    </location>
</feature>
<evidence type="ECO:0000256" key="2">
    <source>
        <dbReference type="ARBA" id="ARBA00022692"/>
    </source>
</evidence>
<evidence type="ECO:0000256" key="1">
    <source>
        <dbReference type="ARBA" id="ARBA00004141"/>
    </source>
</evidence>
<feature type="region of interest" description="Disordered" evidence="5">
    <location>
        <begin position="274"/>
        <end position="302"/>
    </location>
</feature>
<evidence type="ECO:0000256" key="6">
    <source>
        <dbReference type="SAM" id="Phobius"/>
    </source>
</evidence>
<dbReference type="InterPro" id="IPR050598">
    <property type="entry name" value="AminoAcid_Transporter"/>
</dbReference>
<evidence type="ECO:0000256" key="4">
    <source>
        <dbReference type="ARBA" id="ARBA00023136"/>
    </source>
</evidence>
<dbReference type="SUPFAM" id="SSF54211">
    <property type="entry name" value="Ribosomal protein S5 domain 2-like"/>
    <property type="match status" value="1"/>
</dbReference>
<dbReference type="GO" id="GO:0015179">
    <property type="term" value="F:L-amino acid transmembrane transporter activity"/>
    <property type="evidence" value="ECO:0007669"/>
    <property type="project" value="TreeGrafter"/>
</dbReference>
<dbReference type="FunFam" id="1.20.1740.10:FF:000042">
    <property type="entry name" value="Similar to amino acid transporter"/>
    <property type="match status" value="1"/>
</dbReference>
<dbReference type="InterPro" id="IPR020568">
    <property type="entry name" value="Ribosomal_Su5_D2-typ_SF"/>
</dbReference>
<organism evidence="8 9">
    <name type="scientific">Rhizopogon vesiculosus</name>
    <dbReference type="NCBI Taxonomy" id="180088"/>
    <lineage>
        <taxon>Eukaryota</taxon>
        <taxon>Fungi</taxon>
        <taxon>Dikarya</taxon>
        <taxon>Basidiomycota</taxon>
        <taxon>Agaricomycotina</taxon>
        <taxon>Agaricomycetes</taxon>
        <taxon>Agaricomycetidae</taxon>
        <taxon>Boletales</taxon>
        <taxon>Suillineae</taxon>
        <taxon>Rhizopogonaceae</taxon>
        <taxon>Rhizopogon</taxon>
    </lineage>
</organism>
<evidence type="ECO:0000313" key="8">
    <source>
        <dbReference type="EMBL" id="OJA10568.1"/>
    </source>
</evidence>
<feature type="transmembrane region" description="Helical" evidence="6">
    <location>
        <begin position="754"/>
        <end position="771"/>
    </location>
</feature>
<dbReference type="AlphaFoldDB" id="A0A1J8QB86"/>
<feature type="transmembrane region" description="Helical" evidence="6">
    <location>
        <begin position="695"/>
        <end position="716"/>
    </location>
</feature>
<dbReference type="InterPro" id="IPR001247">
    <property type="entry name" value="ExoRNase_PH_dom1"/>
</dbReference>
<dbReference type="OrthoDB" id="5982228at2759"/>
<dbReference type="GO" id="GO:0000176">
    <property type="term" value="C:nuclear exosome (RNase complex)"/>
    <property type="evidence" value="ECO:0007669"/>
    <property type="project" value="UniProtKB-ARBA"/>
</dbReference>
<dbReference type="Pfam" id="PF01138">
    <property type="entry name" value="RNase_PH"/>
    <property type="match status" value="1"/>
</dbReference>